<dbReference type="SUPFAM" id="SSF49842">
    <property type="entry name" value="TNF-like"/>
    <property type="match status" value="1"/>
</dbReference>
<reference evidence="6" key="3">
    <citation type="submission" date="2023-05" db="EMBL/GenBank/DDBJ databases">
        <authorList>
            <person name="Smith C.H."/>
        </authorList>
    </citation>
    <scope>NUCLEOTIDE SEQUENCE</scope>
    <source>
        <strain evidence="6">CHS0354</strain>
        <tissue evidence="6">Mantle</tissue>
    </source>
</reference>
<gene>
    <name evidence="6" type="ORF">CHS0354_011714</name>
</gene>
<dbReference type="AlphaFoldDB" id="A0AAE0SJN7"/>
<comment type="subcellular location">
    <subcellularLocation>
        <location evidence="1">Secreted</location>
    </subcellularLocation>
</comment>
<keyword evidence="2" id="KW-0964">Secreted</keyword>
<feature type="signal peptide" evidence="4">
    <location>
        <begin position="1"/>
        <end position="20"/>
    </location>
</feature>
<dbReference type="PANTHER" id="PTHR22923">
    <property type="entry name" value="CEREBELLIN-RELATED"/>
    <property type="match status" value="1"/>
</dbReference>
<accession>A0AAE0SJN7</accession>
<evidence type="ECO:0000256" key="2">
    <source>
        <dbReference type="ARBA" id="ARBA00022525"/>
    </source>
</evidence>
<evidence type="ECO:0000256" key="3">
    <source>
        <dbReference type="ARBA" id="ARBA00022729"/>
    </source>
</evidence>
<sequence>MRSLWYLAIRLVCVAGLIRGEDAGKRLVLDGETNLLHLIQAMKVEMATLNNTLHNLMKDNQLRDAKIASVISTVYNLTLTNEAEETLIGALVKTIHNITQISKAHEAKIRLLEQALSQVMHNLPAFMVTLTRSISHCSEGEHVVFDNSLLNVGNVYDTRRGVFQAPVSGTYQFSLTLGLDVNAFHVGIIKGNITNYIGNLYASHDANGDWRQRSTTVLIHLEKGDQVRSTVVEKEERGDYMNRQAKHLHVELEDEGLETTRQPQDWKYRMERTSLFSFYPAIPHQLTCRPLSPIRRQMTFATSRASLWINPQILDNRRHIKHLAFLKTNKKKQG</sequence>
<dbReference type="PROSITE" id="PS50871">
    <property type="entry name" value="C1Q"/>
    <property type="match status" value="1"/>
</dbReference>
<dbReference type="SMART" id="SM00110">
    <property type="entry name" value="C1Q"/>
    <property type="match status" value="1"/>
</dbReference>
<reference evidence="6" key="1">
    <citation type="journal article" date="2021" name="Genome Biol. Evol.">
        <title>A High-Quality Reference Genome for a Parasitic Bivalve with Doubly Uniparental Inheritance (Bivalvia: Unionida).</title>
        <authorList>
            <person name="Smith C.H."/>
        </authorList>
    </citation>
    <scope>NUCLEOTIDE SEQUENCE</scope>
    <source>
        <strain evidence="6">CHS0354</strain>
    </source>
</reference>
<dbReference type="InterPro" id="IPR050822">
    <property type="entry name" value="Cerebellin_Synaptic_Org"/>
</dbReference>
<dbReference type="InterPro" id="IPR001073">
    <property type="entry name" value="C1q_dom"/>
</dbReference>
<evidence type="ECO:0000313" key="6">
    <source>
        <dbReference type="EMBL" id="KAK3592916.1"/>
    </source>
</evidence>
<dbReference type="Gene3D" id="2.60.120.40">
    <property type="match status" value="1"/>
</dbReference>
<evidence type="ECO:0000256" key="4">
    <source>
        <dbReference type="SAM" id="SignalP"/>
    </source>
</evidence>
<keyword evidence="7" id="KW-1185">Reference proteome</keyword>
<keyword evidence="3 4" id="KW-0732">Signal</keyword>
<evidence type="ECO:0000256" key="1">
    <source>
        <dbReference type="ARBA" id="ARBA00004613"/>
    </source>
</evidence>
<dbReference type="Pfam" id="PF00386">
    <property type="entry name" value="C1q"/>
    <property type="match status" value="1"/>
</dbReference>
<reference evidence="6" key="2">
    <citation type="journal article" date="2021" name="Genome Biol. Evol.">
        <title>Developing a high-quality reference genome for a parasitic bivalve with doubly uniparental inheritance (Bivalvia: Unionida).</title>
        <authorList>
            <person name="Smith C.H."/>
        </authorList>
    </citation>
    <scope>NUCLEOTIDE SEQUENCE</scope>
    <source>
        <strain evidence="6">CHS0354</strain>
        <tissue evidence="6">Mantle</tissue>
    </source>
</reference>
<evidence type="ECO:0000313" key="7">
    <source>
        <dbReference type="Proteomes" id="UP001195483"/>
    </source>
</evidence>
<protein>
    <recommendedName>
        <fullName evidence="5">C1q domain-containing protein</fullName>
    </recommendedName>
</protein>
<proteinExistence type="predicted"/>
<dbReference type="Proteomes" id="UP001195483">
    <property type="component" value="Unassembled WGS sequence"/>
</dbReference>
<dbReference type="EMBL" id="JAEAOA010000714">
    <property type="protein sequence ID" value="KAK3592916.1"/>
    <property type="molecule type" value="Genomic_DNA"/>
</dbReference>
<comment type="caution">
    <text evidence="6">The sequence shown here is derived from an EMBL/GenBank/DDBJ whole genome shotgun (WGS) entry which is preliminary data.</text>
</comment>
<feature type="domain" description="C1q" evidence="5">
    <location>
        <begin position="119"/>
        <end position="261"/>
    </location>
</feature>
<organism evidence="6 7">
    <name type="scientific">Potamilus streckersoni</name>
    <dbReference type="NCBI Taxonomy" id="2493646"/>
    <lineage>
        <taxon>Eukaryota</taxon>
        <taxon>Metazoa</taxon>
        <taxon>Spiralia</taxon>
        <taxon>Lophotrochozoa</taxon>
        <taxon>Mollusca</taxon>
        <taxon>Bivalvia</taxon>
        <taxon>Autobranchia</taxon>
        <taxon>Heteroconchia</taxon>
        <taxon>Palaeoheterodonta</taxon>
        <taxon>Unionida</taxon>
        <taxon>Unionoidea</taxon>
        <taxon>Unionidae</taxon>
        <taxon>Ambleminae</taxon>
        <taxon>Lampsilini</taxon>
        <taxon>Potamilus</taxon>
    </lineage>
</organism>
<evidence type="ECO:0000259" key="5">
    <source>
        <dbReference type="PROSITE" id="PS50871"/>
    </source>
</evidence>
<dbReference type="PRINTS" id="PR00007">
    <property type="entry name" value="COMPLEMNTC1Q"/>
</dbReference>
<dbReference type="InterPro" id="IPR008983">
    <property type="entry name" value="Tumour_necrosis_fac-like_dom"/>
</dbReference>
<feature type="chain" id="PRO_5042125016" description="C1q domain-containing protein" evidence="4">
    <location>
        <begin position="21"/>
        <end position="334"/>
    </location>
</feature>
<dbReference type="GO" id="GO:0005576">
    <property type="term" value="C:extracellular region"/>
    <property type="evidence" value="ECO:0007669"/>
    <property type="project" value="UniProtKB-SubCell"/>
</dbReference>
<dbReference type="PANTHER" id="PTHR22923:SF116">
    <property type="entry name" value="C1Q DOMAIN-CONTAINING PROTEIN"/>
    <property type="match status" value="1"/>
</dbReference>
<name>A0AAE0SJN7_9BIVA</name>